<dbReference type="GO" id="GO:0005886">
    <property type="term" value="C:plasma membrane"/>
    <property type="evidence" value="ECO:0007669"/>
    <property type="project" value="TreeGrafter"/>
</dbReference>
<dbReference type="Gene3D" id="1.20.1640.10">
    <property type="entry name" value="Multidrug efflux transporter AcrB transmembrane domain"/>
    <property type="match status" value="2"/>
</dbReference>
<protein>
    <submittedName>
        <fullName evidence="2">Multidrug resistance protein MexB</fullName>
    </submittedName>
</protein>
<feature type="transmembrane region" description="Helical" evidence="1">
    <location>
        <begin position="923"/>
        <end position="947"/>
    </location>
</feature>
<dbReference type="PANTHER" id="PTHR32063">
    <property type="match status" value="1"/>
</dbReference>
<keyword evidence="1" id="KW-0812">Transmembrane</keyword>
<dbReference type="SUPFAM" id="SSF82714">
    <property type="entry name" value="Multidrug efflux transporter AcrB TolC docking domain, DN and DC subdomains"/>
    <property type="match status" value="2"/>
</dbReference>
<feature type="transmembrane region" description="Helical" evidence="1">
    <location>
        <begin position="874"/>
        <end position="891"/>
    </location>
</feature>
<dbReference type="Pfam" id="PF00873">
    <property type="entry name" value="ACR_tran"/>
    <property type="match status" value="1"/>
</dbReference>
<dbReference type="Gene3D" id="3.30.2090.10">
    <property type="entry name" value="Multidrug efflux transporter AcrB TolC docking domain, DN and DC subdomains"/>
    <property type="match status" value="2"/>
</dbReference>
<dbReference type="SUPFAM" id="SSF82866">
    <property type="entry name" value="Multidrug efflux transporter AcrB transmembrane domain"/>
    <property type="match status" value="2"/>
</dbReference>
<feature type="transmembrane region" description="Helical" evidence="1">
    <location>
        <begin position="1000"/>
        <end position="1025"/>
    </location>
</feature>
<dbReference type="Gene3D" id="3.30.70.1440">
    <property type="entry name" value="Multidrug efflux transporter AcrB pore domain"/>
    <property type="match status" value="1"/>
</dbReference>
<dbReference type="InterPro" id="IPR027463">
    <property type="entry name" value="AcrB_DN_DC_subdom"/>
</dbReference>
<feature type="transmembrane region" description="Helical" evidence="1">
    <location>
        <begin position="464"/>
        <end position="484"/>
    </location>
</feature>
<feature type="transmembrane region" description="Helical" evidence="1">
    <location>
        <begin position="395"/>
        <end position="419"/>
    </location>
</feature>
<name>A0A5B8R6V6_9ZZZZ</name>
<feature type="transmembrane region" description="Helical" evidence="1">
    <location>
        <begin position="967"/>
        <end position="988"/>
    </location>
</feature>
<accession>A0A5B8R6V6</accession>
<dbReference type="SUPFAM" id="SSF82693">
    <property type="entry name" value="Multidrug efflux transporter AcrB pore domain, PN1, PN2, PC1 and PC2 subdomains"/>
    <property type="match status" value="2"/>
</dbReference>
<keyword evidence="1" id="KW-0472">Membrane</keyword>
<sequence>MSDDHARFPGLIPWFAANPVAANLLMVLVIALGVGSAFTLRKEAFPSMEPDSVTVSVTYDSGSARQSEEGLAIKIEDALQDVSGIDSMTSTSTGSGTTVTVEKRSDYDLDTLLTDVRTQVDAISTFPADAENPVVEKGEREDHALWLQLHGDTDRHTLQQLADELKTALLGRAQISRVSLSGERDPIMAVEIDEGRLQAYGLSLSDVEDAVNNGSTSTMTPVLRSDTLYLQLKASEQAYERGEFAAIPLITTADGHRVRLGDVADVHDTYDEDTPVLSRFNGEPSVALEVVSTGGDDITESVEAAREVVDQWSTDGHLPRGVSLDTWHDRSTSINGRLQLLVKNAITGIALVFVLLALFLNLTVAFWVAMGLPFIFFGTLFFMGDALAGLTLNEFTTFGFIIALGIVVDDAVVVGESVYTVREQHGDTVANTVLGTRRVAVPTLFGVFTTVAAFYALSQTSGGLGELYAQFAMVVAICLVLSIIESKLILPAHLAHLNTHRGRSRNPLMRGWQSIQNGADAGLAAFTERCYRPVIRWALHYRYAVVVLFLALFVLVISMPLTGTVPISFFPAVTGDTVSAELTMRNDASYGQTHAALRLLEDRAHDADRALRGGGDTGIAHLQVLSEADQSGTVDVELSDDAPYDLPAFTRRWRELAGLPEGAQSLSVRSTRQMVDDVRIELRASDDTVLTQAGERFRAALNAYPAVSGVEDNLSPGQPQLHLALTPRGRALGLTTGELAAQVLRTFNGEVVQRYQRGRDEVEVTVRYPEGQRQSATDVLNARVRTDDGDVLALSDVATATYGYTRESITRIDGKRAVYLSGDVDKDVMSTTGLVAELQANVVPNLERQYPSLDVHFAGEAEEQAETQSSMTRMFLLALLMIYILLAVPLGSYLQPAVIMTAIPFGIVGAILGHWINGLALSILSLNGIVALSGVVVNDSLLLVARFNELRADATHLRGAIAEACTSRLRAVLLTSLTTFAGLMPLLTETSTQAQFLIPAAVSLAYGIMFATVITLVLIPALLLIRYDVGTLLEGLRERLTAGGEDARTC</sequence>
<proteinExistence type="predicted"/>
<evidence type="ECO:0000313" key="2">
    <source>
        <dbReference type="EMBL" id="QEA04380.1"/>
    </source>
</evidence>
<dbReference type="PRINTS" id="PR00702">
    <property type="entry name" value="ACRIFLAVINRP"/>
</dbReference>
<gene>
    <name evidence="2" type="primary">mexB_1</name>
    <name evidence="2" type="ORF">KBTEX_00688</name>
</gene>
<dbReference type="InterPro" id="IPR001036">
    <property type="entry name" value="Acrflvin-R"/>
</dbReference>
<keyword evidence="1" id="KW-1133">Transmembrane helix</keyword>
<dbReference type="Gene3D" id="3.30.70.1320">
    <property type="entry name" value="Multidrug efflux transporter AcrB pore domain like"/>
    <property type="match status" value="1"/>
</dbReference>
<organism evidence="2">
    <name type="scientific">uncultured organism</name>
    <dbReference type="NCBI Taxonomy" id="155900"/>
    <lineage>
        <taxon>unclassified sequences</taxon>
        <taxon>environmental samples</taxon>
    </lineage>
</organism>
<evidence type="ECO:0000256" key="1">
    <source>
        <dbReference type="SAM" id="Phobius"/>
    </source>
</evidence>
<feature type="transmembrane region" description="Helical" evidence="1">
    <location>
        <begin position="439"/>
        <end position="457"/>
    </location>
</feature>
<feature type="transmembrane region" description="Helical" evidence="1">
    <location>
        <begin position="897"/>
        <end position="916"/>
    </location>
</feature>
<dbReference type="GO" id="GO:0042910">
    <property type="term" value="F:xenobiotic transmembrane transporter activity"/>
    <property type="evidence" value="ECO:0007669"/>
    <property type="project" value="TreeGrafter"/>
</dbReference>
<feature type="transmembrane region" description="Helical" evidence="1">
    <location>
        <begin position="541"/>
        <end position="561"/>
    </location>
</feature>
<dbReference type="Gene3D" id="3.30.70.1430">
    <property type="entry name" value="Multidrug efflux transporter AcrB pore domain"/>
    <property type="match status" value="2"/>
</dbReference>
<reference evidence="2" key="1">
    <citation type="submission" date="2019-06" db="EMBL/GenBank/DDBJ databases">
        <authorList>
            <person name="Murdoch R.W."/>
            <person name="Fathepure B."/>
        </authorList>
    </citation>
    <scope>NUCLEOTIDE SEQUENCE</scope>
</reference>
<dbReference type="PANTHER" id="PTHR32063:SF33">
    <property type="entry name" value="RND SUPERFAMILY EFFLUX PUMP PERMEASE COMPONENT"/>
    <property type="match status" value="1"/>
</dbReference>
<dbReference type="EMBL" id="MN079083">
    <property type="protein sequence ID" value="QEA04380.1"/>
    <property type="molecule type" value="Genomic_DNA"/>
</dbReference>
<feature type="transmembrane region" description="Helical" evidence="1">
    <location>
        <begin position="20"/>
        <end position="40"/>
    </location>
</feature>
<dbReference type="AlphaFoldDB" id="A0A5B8R6V6"/>